<dbReference type="Proteomes" id="UP001281147">
    <property type="component" value="Unassembled WGS sequence"/>
</dbReference>
<name>A0ACC3NEW5_9PEZI</name>
<evidence type="ECO:0000313" key="1">
    <source>
        <dbReference type="EMBL" id="KAK3714934.1"/>
    </source>
</evidence>
<reference evidence="1" key="1">
    <citation type="submission" date="2023-07" db="EMBL/GenBank/DDBJ databases">
        <title>Black Yeasts Isolated from many extreme environments.</title>
        <authorList>
            <person name="Coleine C."/>
            <person name="Stajich J.E."/>
            <person name="Selbmann L."/>
        </authorList>
    </citation>
    <scope>NUCLEOTIDE SEQUENCE</scope>
    <source>
        <strain evidence="1">CCFEE 5714</strain>
    </source>
</reference>
<proteinExistence type="predicted"/>
<keyword evidence="2" id="KW-1185">Reference proteome</keyword>
<evidence type="ECO:0000313" key="2">
    <source>
        <dbReference type="Proteomes" id="UP001281147"/>
    </source>
</evidence>
<sequence length="90" mass="10196">MKVWDPEHKKVVRTTSLRTDDGTGLDDAQDEDSIRDRTPRPDINEEDAELLEQMADDSSNDDQDENSSEESDIDDDGQSIFIPQDDAEEP</sequence>
<organism evidence="1 2">
    <name type="scientific">Vermiconidia calcicola</name>
    <dbReference type="NCBI Taxonomy" id="1690605"/>
    <lineage>
        <taxon>Eukaryota</taxon>
        <taxon>Fungi</taxon>
        <taxon>Dikarya</taxon>
        <taxon>Ascomycota</taxon>
        <taxon>Pezizomycotina</taxon>
        <taxon>Dothideomycetes</taxon>
        <taxon>Dothideomycetidae</taxon>
        <taxon>Mycosphaerellales</taxon>
        <taxon>Extremaceae</taxon>
        <taxon>Vermiconidia</taxon>
    </lineage>
</organism>
<protein>
    <submittedName>
        <fullName evidence="1">Uncharacterized protein</fullName>
    </submittedName>
</protein>
<gene>
    <name evidence="1" type="ORF">LTR37_007424</name>
</gene>
<comment type="caution">
    <text evidence="1">The sequence shown here is derived from an EMBL/GenBank/DDBJ whole genome shotgun (WGS) entry which is preliminary data.</text>
</comment>
<accession>A0ACC3NEW5</accession>
<dbReference type="EMBL" id="JAUTXU010000052">
    <property type="protein sequence ID" value="KAK3714934.1"/>
    <property type="molecule type" value="Genomic_DNA"/>
</dbReference>